<proteinExistence type="predicted"/>
<dbReference type="EMBL" id="JAAOIV010000004">
    <property type="protein sequence ID" value="NHN55558.1"/>
    <property type="molecule type" value="Genomic_DNA"/>
</dbReference>
<dbReference type="SUPFAM" id="SSF54593">
    <property type="entry name" value="Glyoxalase/Bleomycin resistance protein/Dihydroxybiphenyl dioxygenase"/>
    <property type="match status" value="1"/>
</dbReference>
<feature type="domain" description="Glyoxalase-like" evidence="1">
    <location>
        <begin position="13"/>
        <end position="123"/>
    </location>
</feature>
<dbReference type="PANTHER" id="PTHR35908:SF1">
    <property type="entry name" value="CONSERVED PROTEIN"/>
    <property type="match status" value="1"/>
</dbReference>
<dbReference type="InterPro" id="IPR041581">
    <property type="entry name" value="Glyoxalase_6"/>
</dbReference>
<evidence type="ECO:0000313" key="3">
    <source>
        <dbReference type="Proteomes" id="UP000744769"/>
    </source>
</evidence>
<protein>
    <submittedName>
        <fullName evidence="2">VOC family protein</fullName>
    </submittedName>
</protein>
<evidence type="ECO:0000259" key="1">
    <source>
        <dbReference type="Pfam" id="PF18029"/>
    </source>
</evidence>
<keyword evidence="3" id="KW-1185">Reference proteome</keyword>
<reference evidence="2" key="1">
    <citation type="submission" date="2020-03" db="EMBL/GenBank/DDBJ databases">
        <title>Draft sequencing of Calidifontibacter sp. DB0510.</title>
        <authorList>
            <person name="Kim D.-U."/>
        </authorList>
    </citation>
    <scope>NUCLEOTIDE SEQUENCE</scope>
    <source>
        <strain evidence="2">DB0510</strain>
    </source>
</reference>
<dbReference type="RefSeq" id="WP_166195305.1">
    <property type="nucleotide sequence ID" value="NZ_JAAOIV010000004.1"/>
</dbReference>
<comment type="caution">
    <text evidence="2">The sequence shown here is derived from an EMBL/GenBank/DDBJ whole genome shotgun (WGS) entry which is preliminary data.</text>
</comment>
<dbReference type="Gene3D" id="3.10.180.10">
    <property type="entry name" value="2,3-Dihydroxybiphenyl 1,2-Dioxygenase, domain 1"/>
    <property type="match status" value="1"/>
</dbReference>
<dbReference type="CDD" id="cd06587">
    <property type="entry name" value="VOC"/>
    <property type="match status" value="1"/>
</dbReference>
<dbReference type="InterPro" id="IPR029068">
    <property type="entry name" value="Glyas_Bleomycin-R_OHBP_Dase"/>
</dbReference>
<dbReference type="Pfam" id="PF18029">
    <property type="entry name" value="Glyoxalase_6"/>
    <property type="match status" value="1"/>
</dbReference>
<accession>A0A967B157</accession>
<dbReference type="PANTHER" id="PTHR35908">
    <property type="entry name" value="HYPOTHETICAL FUSION PROTEIN"/>
    <property type="match status" value="1"/>
</dbReference>
<evidence type="ECO:0000313" key="2">
    <source>
        <dbReference type="EMBL" id="NHN55558.1"/>
    </source>
</evidence>
<organism evidence="2 3">
    <name type="scientific">Metallococcus carri</name>
    <dbReference type="NCBI Taxonomy" id="1656884"/>
    <lineage>
        <taxon>Bacteria</taxon>
        <taxon>Bacillati</taxon>
        <taxon>Actinomycetota</taxon>
        <taxon>Actinomycetes</taxon>
        <taxon>Micrococcales</taxon>
        <taxon>Dermacoccaceae</taxon>
        <taxon>Metallococcus</taxon>
    </lineage>
</organism>
<sequence length="128" mass="14080">MAGIRGLTHWLGIALSARDPQKLAEFYRDLLGYPISSSDPEWVTMQIGDSRSNLAFMLDEQHEPPVWPSEGGAPSMQLHLDVGVTDLEGSVADAIALGARQAAYQPQEDVRVMLDPEGHPFCLYLDTE</sequence>
<dbReference type="AlphaFoldDB" id="A0A967B157"/>
<gene>
    <name evidence="2" type="ORF">G9U51_07160</name>
</gene>
<name>A0A967B157_9MICO</name>
<dbReference type="Proteomes" id="UP000744769">
    <property type="component" value="Unassembled WGS sequence"/>
</dbReference>